<evidence type="ECO:0008006" key="2">
    <source>
        <dbReference type="Google" id="ProtNLM"/>
    </source>
</evidence>
<proteinExistence type="predicted"/>
<organism evidence="1">
    <name type="scientific">uncultured Caudovirales phage</name>
    <dbReference type="NCBI Taxonomy" id="2100421"/>
    <lineage>
        <taxon>Viruses</taxon>
        <taxon>Duplodnaviria</taxon>
        <taxon>Heunggongvirae</taxon>
        <taxon>Uroviricota</taxon>
        <taxon>Caudoviricetes</taxon>
        <taxon>Peduoviridae</taxon>
        <taxon>Maltschvirus</taxon>
        <taxon>Maltschvirus maltsch</taxon>
    </lineage>
</organism>
<gene>
    <name evidence="1" type="ORF">UFOVP372_24</name>
</gene>
<dbReference type="EMBL" id="LR798302">
    <property type="protein sequence ID" value="CAB5222685.1"/>
    <property type="molecule type" value="Genomic_DNA"/>
</dbReference>
<protein>
    <recommendedName>
        <fullName evidence="2">C2H2-type domain-containing protein</fullName>
    </recommendedName>
</protein>
<name>A0A6J7X0K3_9CAUD</name>
<accession>A0A6J7X0K3</accession>
<reference evidence="1" key="1">
    <citation type="submission" date="2020-05" db="EMBL/GenBank/DDBJ databases">
        <authorList>
            <person name="Chiriac C."/>
            <person name="Salcher M."/>
            <person name="Ghai R."/>
            <person name="Kavagutti S V."/>
        </authorList>
    </citation>
    <scope>NUCLEOTIDE SEQUENCE</scope>
</reference>
<sequence>MNDGYYCVVCGRYIEAVDGVVVHDDVPHPDMAFDDEERPQ</sequence>
<evidence type="ECO:0000313" key="1">
    <source>
        <dbReference type="EMBL" id="CAB5222685.1"/>
    </source>
</evidence>